<dbReference type="AlphaFoldDB" id="A0A317CRB4"/>
<dbReference type="PANTHER" id="PTHR41677">
    <property type="entry name" value="YALI0B19030P"/>
    <property type="match status" value="1"/>
</dbReference>
<evidence type="ECO:0000313" key="3">
    <source>
        <dbReference type="Proteomes" id="UP000245539"/>
    </source>
</evidence>
<protein>
    <recommendedName>
        <fullName evidence="4">Fe2OG dioxygenase domain-containing protein</fullName>
    </recommendedName>
</protein>
<keyword evidence="3" id="KW-1185">Reference proteome</keyword>
<keyword evidence="1" id="KW-0175">Coiled coil</keyword>
<organism evidence="2 3">
    <name type="scientific">Leucothrix pacifica</name>
    <dbReference type="NCBI Taxonomy" id="1247513"/>
    <lineage>
        <taxon>Bacteria</taxon>
        <taxon>Pseudomonadati</taxon>
        <taxon>Pseudomonadota</taxon>
        <taxon>Gammaproteobacteria</taxon>
        <taxon>Thiotrichales</taxon>
        <taxon>Thiotrichaceae</taxon>
        <taxon>Leucothrix</taxon>
    </lineage>
</organism>
<accession>A0A317CRB4</accession>
<name>A0A317CRB4_9GAMM</name>
<gene>
    <name evidence="2" type="ORF">DKW60_00035</name>
</gene>
<comment type="caution">
    <text evidence="2">The sequence shown here is derived from an EMBL/GenBank/DDBJ whole genome shotgun (WGS) entry which is preliminary data.</text>
</comment>
<dbReference type="PANTHER" id="PTHR41677:SF1">
    <property type="entry name" value="FE2OG DIOXYGENASE DOMAIN-CONTAINING PROTEIN"/>
    <property type="match status" value="1"/>
</dbReference>
<evidence type="ECO:0008006" key="4">
    <source>
        <dbReference type="Google" id="ProtNLM"/>
    </source>
</evidence>
<evidence type="ECO:0000313" key="2">
    <source>
        <dbReference type="EMBL" id="PWR00632.1"/>
    </source>
</evidence>
<evidence type="ECO:0000256" key="1">
    <source>
        <dbReference type="SAM" id="Coils"/>
    </source>
</evidence>
<sequence>MPNFNLSLHRFPDTSPDFEMIADDPVFDPAIHLELGQPEHVLTLNELGYGDEIKGTTPTNIAATSCFRVLSDEGVAAMYHVCKQLEAFTTSNPRISRNTRGGTYRSHFLRDFSISVDIAEHISALMKTPLLPHAMCHQLSHLNYQPLTVGEAVDKWHYDTLQADFVMFVTDPNTVEGGEFQYFKGTRDEMAAIHKAGETIPQDSVIAPSMPGAGYAVMMQGNYVVHQARGITSEGERITLVNGYNYADVSIPDFTALNQLVHADPANYVTAEYTRQMALRCAQHLQPCINDTDFNADRQQQIQRLQRARAELDEAIALLEDETEVSLKHFGD</sequence>
<dbReference type="RefSeq" id="WP_109835613.1">
    <property type="nucleotide sequence ID" value="NZ_QGKM01000001.1"/>
</dbReference>
<reference evidence="2 3" key="1">
    <citation type="submission" date="2018-05" db="EMBL/GenBank/DDBJ databases">
        <title>Leucothrix arctica sp. nov., isolated from Arctic seawater.</title>
        <authorList>
            <person name="Choi A."/>
            <person name="Baek K."/>
        </authorList>
    </citation>
    <scope>NUCLEOTIDE SEQUENCE [LARGE SCALE GENOMIC DNA]</scope>
    <source>
        <strain evidence="2 3">JCM 18388</strain>
    </source>
</reference>
<proteinExistence type="predicted"/>
<dbReference type="EMBL" id="QGKM01000001">
    <property type="protein sequence ID" value="PWR00632.1"/>
    <property type="molecule type" value="Genomic_DNA"/>
</dbReference>
<dbReference type="OrthoDB" id="8985754at2"/>
<feature type="coiled-coil region" evidence="1">
    <location>
        <begin position="295"/>
        <end position="325"/>
    </location>
</feature>
<dbReference type="Proteomes" id="UP000245539">
    <property type="component" value="Unassembled WGS sequence"/>
</dbReference>